<dbReference type="EMBL" id="JAURTK010000042">
    <property type="protein sequence ID" value="MDP9651957.1"/>
    <property type="molecule type" value="Genomic_DNA"/>
</dbReference>
<evidence type="ECO:0000313" key="1">
    <source>
        <dbReference type="EMBL" id="MDP9651957.1"/>
    </source>
</evidence>
<dbReference type="Proteomes" id="UP001229486">
    <property type="component" value="Unassembled WGS sequence"/>
</dbReference>
<evidence type="ECO:0000313" key="2">
    <source>
        <dbReference type="Proteomes" id="UP001229486"/>
    </source>
</evidence>
<comment type="caution">
    <text evidence="1">The sequence shown here is derived from an EMBL/GenBank/DDBJ whole genome shotgun (WGS) entry which is preliminary data.</text>
</comment>
<accession>A0AB73IRH9</accession>
<organism evidence="1 2">
    <name type="scientific">Paraburkholderia caledonica</name>
    <dbReference type="NCBI Taxonomy" id="134536"/>
    <lineage>
        <taxon>Bacteria</taxon>
        <taxon>Pseudomonadati</taxon>
        <taxon>Pseudomonadota</taxon>
        <taxon>Betaproteobacteria</taxon>
        <taxon>Burkholderiales</taxon>
        <taxon>Burkholderiaceae</taxon>
        <taxon>Paraburkholderia</taxon>
    </lineage>
</organism>
<protein>
    <submittedName>
        <fullName evidence="1">Uncharacterized protein</fullName>
    </submittedName>
</protein>
<dbReference type="RefSeq" id="WP_392396454.1">
    <property type="nucleotide sequence ID" value="NZ_JAURTK010000042.1"/>
</dbReference>
<name>A0AB73IRH9_9BURK</name>
<dbReference type="AlphaFoldDB" id="A0AB73IRH9"/>
<sequence>MIGYGLPGNTLKAQKLLGTMGGVYKRKFKNGDTSGDTYQSEDIFEFVPVAPSAAYIKLHLEFYNGHECNVAGITEYKAVDAFVFQDPDGPNGNRCLLSIKLDGNTVSFNDPNGNCMKFCGARGGFGREDFDVSQRRKIRYISVIEKSADYINAMRDYAKRHEKSQTLK</sequence>
<gene>
    <name evidence="1" type="ORF">J2793_007432</name>
</gene>
<proteinExistence type="predicted"/>
<reference evidence="1" key="1">
    <citation type="submission" date="2023-07" db="EMBL/GenBank/DDBJ databases">
        <title>Sorghum-associated microbial communities from plants grown in Nebraska, USA.</title>
        <authorList>
            <person name="Schachtman D."/>
        </authorList>
    </citation>
    <scope>NUCLEOTIDE SEQUENCE</scope>
    <source>
        <strain evidence="1">DS1061</strain>
    </source>
</reference>